<evidence type="ECO:0000313" key="2">
    <source>
        <dbReference type="EMBL" id="PQQ17167.1"/>
    </source>
</evidence>
<feature type="region of interest" description="Disordered" evidence="1">
    <location>
        <begin position="1"/>
        <end position="25"/>
    </location>
</feature>
<feature type="region of interest" description="Disordered" evidence="1">
    <location>
        <begin position="84"/>
        <end position="104"/>
    </location>
</feature>
<dbReference type="Proteomes" id="UP000250321">
    <property type="component" value="Unassembled WGS sequence"/>
</dbReference>
<dbReference type="EMBL" id="PJQY01000162">
    <property type="protein sequence ID" value="PQQ17167.1"/>
    <property type="molecule type" value="Genomic_DNA"/>
</dbReference>
<reference evidence="2 3" key="1">
    <citation type="submission" date="2018-02" db="EMBL/GenBank/DDBJ databases">
        <title>Draft genome of wild Prunus yedoensis var. nudiflora.</title>
        <authorList>
            <person name="Baek S."/>
            <person name="Kim J.-H."/>
            <person name="Choi K."/>
            <person name="Kim G.-B."/>
            <person name="Cho A."/>
            <person name="Jang H."/>
            <person name="Shin C.-H."/>
            <person name="Yu H.-J."/>
            <person name="Mun J.-H."/>
        </authorList>
    </citation>
    <scope>NUCLEOTIDE SEQUENCE [LARGE SCALE GENOMIC DNA]</scope>
    <source>
        <strain evidence="3">cv. Jeju island</strain>
        <tissue evidence="2">Leaf</tissue>
    </source>
</reference>
<name>A0A314ZGA1_PRUYE</name>
<keyword evidence="3" id="KW-1185">Reference proteome</keyword>
<protein>
    <submittedName>
        <fullName evidence="2">Uncharacterized protein</fullName>
    </submittedName>
</protein>
<accession>A0A314ZGA1</accession>
<organism evidence="2 3">
    <name type="scientific">Prunus yedoensis var. nudiflora</name>
    <dbReference type="NCBI Taxonomy" id="2094558"/>
    <lineage>
        <taxon>Eukaryota</taxon>
        <taxon>Viridiplantae</taxon>
        <taxon>Streptophyta</taxon>
        <taxon>Embryophyta</taxon>
        <taxon>Tracheophyta</taxon>
        <taxon>Spermatophyta</taxon>
        <taxon>Magnoliopsida</taxon>
        <taxon>eudicotyledons</taxon>
        <taxon>Gunneridae</taxon>
        <taxon>Pentapetalae</taxon>
        <taxon>rosids</taxon>
        <taxon>fabids</taxon>
        <taxon>Rosales</taxon>
        <taxon>Rosaceae</taxon>
        <taxon>Amygdaloideae</taxon>
        <taxon>Amygdaleae</taxon>
        <taxon>Prunus</taxon>
    </lineage>
</organism>
<sequence>MGSAPEEQLEAEGQGISNDATQHKQHEYRVSLEGNLVWKCHLDQSHGCGNSEAKYAMVDHKCDTLEWLELSVVIVLLASSRGVDETEKGVEAQESPVWGRKPAG</sequence>
<evidence type="ECO:0000313" key="3">
    <source>
        <dbReference type="Proteomes" id="UP000250321"/>
    </source>
</evidence>
<gene>
    <name evidence="2" type="ORF">Pyn_18439</name>
</gene>
<evidence type="ECO:0000256" key="1">
    <source>
        <dbReference type="SAM" id="MobiDB-lite"/>
    </source>
</evidence>
<dbReference type="AlphaFoldDB" id="A0A314ZGA1"/>
<proteinExistence type="predicted"/>
<comment type="caution">
    <text evidence="2">The sequence shown here is derived from an EMBL/GenBank/DDBJ whole genome shotgun (WGS) entry which is preliminary data.</text>
</comment>